<dbReference type="GeneID" id="34576285"/>
<dbReference type="InterPro" id="IPR001087">
    <property type="entry name" value="GDSL"/>
</dbReference>
<dbReference type="Pfam" id="PF13517">
    <property type="entry name" value="FG-GAP_3"/>
    <property type="match status" value="2"/>
</dbReference>
<sequence>MEVGLGIRRRMMQVCIVGLTLLAVTLAFPSSTSHQAHQRAFLGSSKLQPRSDKPFALRVLPLGASITTGYRSEDENGYRIYLRKQLRYTGWEVNMVGSRKDGTMKDRDNEGWVGKRIEEVATYAERSIPKAPNLILINAGTNDALQNFDVPNAGVRMNQMLTRLYDTIPGTTIILSTLLPNNNEKAQANSVIINEQYRNIVAARQKNNDRIVLAEMSDFIKHTDLLPDGTHPTGPGYEKMASVWWAAIQEAESKDLLQKPKDIGENDWTDTTCEKEYGSGNGGDGKVQTQRGSGWDDGDYKHNSVSMGQLMQIGITDKEDDVHPGIHYAQLVNQGGAHREGALDELVWTRDGKGTFMFANNNNGKFGAPVKIDVKDGCLARGVHWGDLNNDGLDDFICISREGAMYVSMNLGGSPPQFKSIGLVRAAPGGDLAQTNVRLGDIDGDGRIDYCLVKGNGDIQCWRNGGQKDAPTSEFGGYWQDLGVVFTGKGMGDIDGVRLVDINGDFRADWLWLDDEGKVTTYINQRGTGKGSLAPDWRRIGVTHAGMGVKGARDRIKFGQIWQGGGADYSWIESMENKPTWNHYTHVWKNVGKGGTTLKGDGDFYCDWRGTGADDYIWISPNGRGLLYGNVHNPPTWVPEGPQIFDLGRERKGIHLADFDGDGKCDVWAVNRETGAAEVWINHWNDEIGSGFLDYKGFVTGDVKCTEGWGVGLFDIGVSMADLDGDGRADYLCMEPDGRTVGWLNKGVNDFEAKGQVKRTQGYDRANHKWADVNGDGAVDFLWVDKFNGDTKVWVNMGDTPTAGSSWKWELLDGPRYQGSDRGANLYFPNIGGLGRADMHNIIPRTNIAYTWFNTCPGSDSSAVDDVDPSTNPNLPAYTAPDQPIATGTVPIPTPTPKPTDAAPDGYYEHWPVDDDSLNHRICNDLGYPTKKLWDETDAGNWLVTTAGWYQKLALSTDFKWEGSIVQTFASFKGTKKEDNASEKKYIWNCPNLSNNCEIENLDEQLKCEDGNVYRVQALHAMLNLAQYFVLIKNRMELAWGSMSFKTAGLVTKYSKTSDEETTFGADSGATIGAGLASIFGAFMLGPMAGIAGGAMTIGAGAVGSLASVNQAMLEFSTYADLGDKASDIMDGTFQGLGNFFDEYFHQVPPADANWVTQPTSIPRILLTGNFASSDILRETSASVPPAADLKKFIAAPLINMLWAKDKIFILRIDNTSIKEANYAKNPKHYHPCDEDGDFEPDSDLTDMLWCNPDGSAFLFMQVSEVYSKKLIRPKGIENLQADYGFNAYDIARSAYLVARTSNEWMAKIKTDSYFNWVPQTSGPDIPTWQMMRWNLPVCDMVDGLARPSSCTPGYGWTQCIYSTMALVCGFSGGWPKDYTYNSAYGEPGEGQPYKKALSPAEAVSAIGG</sequence>
<dbReference type="PANTHER" id="PTHR30383:SF31">
    <property type="entry name" value="SGNH HYDROLASE-TYPE ESTERASE DOMAIN-CONTAINING PROTEIN-RELATED"/>
    <property type="match status" value="1"/>
</dbReference>
<dbReference type="InterPro" id="IPR051532">
    <property type="entry name" value="Ester_Hydrolysis_Enzymes"/>
</dbReference>
<dbReference type="InterPro" id="IPR028994">
    <property type="entry name" value="Integrin_alpha_N"/>
</dbReference>
<dbReference type="PANTHER" id="PTHR30383">
    <property type="entry name" value="THIOESTERASE 1/PROTEASE 1/LYSOPHOSPHOLIPASE L1"/>
    <property type="match status" value="1"/>
</dbReference>
<name>A0A1F5LJ23_PENAI</name>
<accession>A0A1F5LJ23</accession>
<evidence type="ECO:0000313" key="5">
    <source>
        <dbReference type="Proteomes" id="UP000177622"/>
    </source>
</evidence>
<dbReference type="Gene3D" id="3.40.50.1110">
    <property type="entry name" value="SGNH hydrolase"/>
    <property type="match status" value="1"/>
</dbReference>
<gene>
    <name evidence="4" type="ORF">PENARI_c008G08676</name>
</gene>
<dbReference type="SUPFAM" id="SSF52266">
    <property type="entry name" value="SGNH hydrolase"/>
    <property type="match status" value="1"/>
</dbReference>
<dbReference type="Proteomes" id="UP000177622">
    <property type="component" value="Unassembled WGS sequence"/>
</dbReference>
<dbReference type="Gene3D" id="2.130.10.130">
    <property type="entry name" value="Integrin alpha, N-terminal"/>
    <property type="match status" value="1"/>
</dbReference>
<dbReference type="CDD" id="cd01833">
    <property type="entry name" value="XynB_like"/>
    <property type="match status" value="1"/>
</dbReference>
<feature type="signal peptide" evidence="3">
    <location>
        <begin position="1"/>
        <end position="27"/>
    </location>
</feature>
<proteinExistence type="predicted"/>
<dbReference type="EMBL" id="LXJU01000008">
    <property type="protein sequence ID" value="OGE53127.1"/>
    <property type="molecule type" value="Genomic_DNA"/>
</dbReference>
<evidence type="ECO:0000313" key="4">
    <source>
        <dbReference type="EMBL" id="OGE53127.1"/>
    </source>
</evidence>
<dbReference type="OrthoDB" id="6123at2759"/>
<dbReference type="STRING" id="1835702.A0A1F5LJ23"/>
<dbReference type="GO" id="GO:0004622">
    <property type="term" value="F:phosphatidylcholine lysophospholipase activity"/>
    <property type="evidence" value="ECO:0007669"/>
    <property type="project" value="TreeGrafter"/>
</dbReference>
<feature type="region of interest" description="Disordered" evidence="2">
    <location>
        <begin position="877"/>
        <end position="898"/>
    </location>
</feature>
<reference evidence="4 5" key="1">
    <citation type="journal article" date="2016" name="Sci. Rep.">
        <title>Penicillium arizonense, a new, genome sequenced fungal species, reveals a high chemical diversity in secreted metabolites.</title>
        <authorList>
            <person name="Grijseels S."/>
            <person name="Nielsen J.C."/>
            <person name="Randelovic M."/>
            <person name="Nielsen J."/>
            <person name="Nielsen K.F."/>
            <person name="Workman M."/>
            <person name="Frisvad J.C."/>
        </authorList>
    </citation>
    <scope>NUCLEOTIDE SEQUENCE [LARGE SCALE GENOMIC DNA]</scope>
    <source>
        <strain evidence="4 5">CBS 141311</strain>
    </source>
</reference>
<dbReference type="Pfam" id="PF00657">
    <property type="entry name" value="Lipase_GDSL"/>
    <property type="match status" value="1"/>
</dbReference>
<evidence type="ECO:0000256" key="3">
    <source>
        <dbReference type="SAM" id="SignalP"/>
    </source>
</evidence>
<dbReference type="InterPro" id="IPR013517">
    <property type="entry name" value="FG-GAP"/>
</dbReference>
<evidence type="ECO:0000256" key="1">
    <source>
        <dbReference type="ARBA" id="ARBA00022729"/>
    </source>
</evidence>
<protein>
    <submittedName>
        <fullName evidence="4">Uncharacterized protein</fullName>
    </submittedName>
</protein>
<feature type="chain" id="PRO_5009519635" evidence="3">
    <location>
        <begin position="28"/>
        <end position="1409"/>
    </location>
</feature>
<dbReference type="SUPFAM" id="SSF69318">
    <property type="entry name" value="Integrin alpha N-terminal domain"/>
    <property type="match status" value="2"/>
</dbReference>
<keyword evidence="5" id="KW-1185">Reference proteome</keyword>
<keyword evidence="1 3" id="KW-0732">Signal</keyword>
<organism evidence="4 5">
    <name type="scientific">Penicillium arizonense</name>
    <dbReference type="NCBI Taxonomy" id="1835702"/>
    <lineage>
        <taxon>Eukaryota</taxon>
        <taxon>Fungi</taxon>
        <taxon>Dikarya</taxon>
        <taxon>Ascomycota</taxon>
        <taxon>Pezizomycotina</taxon>
        <taxon>Eurotiomycetes</taxon>
        <taxon>Eurotiomycetidae</taxon>
        <taxon>Eurotiales</taxon>
        <taxon>Aspergillaceae</taxon>
        <taxon>Penicillium</taxon>
    </lineage>
</organism>
<comment type="caution">
    <text evidence="4">The sequence shown here is derived from an EMBL/GenBank/DDBJ whole genome shotgun (WGS) entry which is preliminary data.</text>
</comment>
<evidence type="ECO:0000256" key="2">
    <source>
        <dbReference type="SAM" id="MobiDB-lite"/>
    </source>
</evidence>
<dbReference type="InterPro" id="IPR036514">
    <property type="entry name" value="SGNH_hydro_sf"/>
</dbReference>
<dbReference type="RefSeq" id="XP_022488566.1">
    <property type="nucleotide sequence ID" value="XM_022631551.1"/>
</dbReference>